<keyword evidence="2" id="KW-0285">Flavoprotein</keyword>
<name>A0ABR5SK83_9BACT</name>
<dbReference type="InterPro" id="IPR004113">
    <property type="entry name" value="FAD-bd_oxidored_4_C"/>
</dbReference>
<dbReference type="InterPro" id="IPR016171">
    <property type="entry name" value="Vanillyl_alc_oxidase_C-sub2"/>
</dbReference>
<evidence type="ECO:0000313" key="7">
    <source>
        <dbReference type="Proteomes" id="UP000060487"/>
    </source>
</evidence>
<evidence type="ECO:0000313" key="6">
    <source>
        <dbReference type="EMBL" id="KWT94353.1"/>
    </source>
</evidence>
<comment type="caution">
    <text evidence="6">The sequence shown here is derived from an EMBL/GenBank/DDBJ whole genome shotgun (WGS) entry which is preliminary data.</text>
</comment>
<evidence type="ECO:0000259" key="5">
    <source>
        <dbReference type="PROSITE" id="PS51387"/>
    </source>
</evidence>
<dbReference type="EC" id="1.-.-.-" evidence="6"/>
<sequence>MKSLNNVLAEGTYSVEKEDLLCYGYDASGLDVLPAAVVWPTTAADISKLMQFAYQNDIKVIPRGAGTGLTGGSVAANDSIILSFEKMNRIIEVDMRNLNVVVEPGVINGDLQRALKDQGYFYPPDPASLNTCTIGGNVAENAGGPRALKYGVTRDYVMQLEAVLPDGRLIRTGVQTKKSVVGYDLTRLLVGSEGTLAVITKIRLKVLPLPENVITLLAAFNSLEYAGKSVSRIIADGIIPRTMELMDRMTLSAVNKYKNVGFPEDIEAMLLIEIDGSTKAIAADIDKVANICNGFQGKVKIAEDSASRELLWDARRAVSPALYKLSPTKINEDVVVPVTKVPELLSGLQGISEAAGVPIACFGHAGDGNIHVNIMTDKNDKQKYDEAEKLVRKTFKLTLELGGSISGEHGIGLTKSKYIDMELDSVNLDIMRGIKKLFDAKNILNPGKIFPPAAGSDVR</sequence>
<evidence type="ECO:0000256" key="3">
    <source>
        <dbReference type="ARBA" id="ARBA00022827"/>
    </source>
</evidence>
<proteinExistence type="predicted"/>
<dbReference type="InterPro" id="IPR006094">
    <property type="entry name" value="Oxid_FAD_bind_N"/>
</dbReference>
<dbReference type="Pfam" id="PF01565">
    <property type="entry name" value="FAD_binding_4"/>
    <property type="match status" value="1"/>
</dbReference>
<dbReference type="InterPro" id="IPR016169">
    <property type="entry name" value="FAD-bd_PCMH_sub2"/>
</dbReference>
<dbReference type="Gene3D" id="1.10.45.10">
    <property type="entry name" value="Vanillyl-alcohol Oxidase, Chain A, domain 4"/>
    <property type="match status" value="1"/>
</dbReference>
<feature type="domain" description="FAD-binding PCMH-type" evidence="5">
    <location>
        <begin position="30"/>
        <end position="209"/>
    </location>
</feature>
<gene>
    <name evidence="6" type="ORF">ASN18_0238</name>
</gene>
<evidence type="ECO:0000256" key="1">
    <source>
        <dbReference type="ARBA" id="ARBA00001974"/>
    </source>
</evidence>
<evidence type="ECO:0000256" key="4">
    <source>
        <dbReference type="ARBA" id="ARBA00023002"/>
    </source>
</evidence>
<dbReference type="Proteomes" id="UP000060487">
    <property type="component" value="Unassembled WGS sequence"/>
</dbReference>
<accession>A0ABR5SK83</accession>
<dbReference type="InterPro" id="IPR036318">
    <property type="entry name" value="FAD-bd_PCMH-like_sf"/>
</dbReference>
<reference evidence="6 7" key="1">
    <citation type="submission" date="2015-11" db="EMBL/GenBank/DDBJ databases">
        <authorList>
            <person name="Lin W."/>
        </authorList>
    </citation>
    <scope>NUCLEOTIDE SEQUENCE [LARGE SCALE GENOMIC DNA]</scope>
    <source>
        <strain evidence="6 7">HCH-1</strain>
    </source>
</reference>
<dbReference type="InterPro" id="IPR016166">
    <property type="entry name" value="FAD-bd_PCMH"/>
</dbReference>
<dbReference type="PROSITE" id="PS51387">
    <property type="entry name" value="FAD_PCMH"/>
    <property type="match status" value="1"/>
</dbReference>
<dbReference type="GO" id="GO:0016491">
    <property type="term" value="F:oxidoreductase activity"/>
    <property type="evidence" value="ECO:0007669"/>
    <property type="project" value="UniProtKB-KW"/>
</dbReference>
<dbReference type="PANTHER" id="PTHR42934:SF3">
    <property type="entry name" value="D-LACTATE DEHYDROGENASE"/>
    <property type="match status" value="1"/>
</dbReference>
<evidence type="ECO:0000256" key="2">
    <source>
        <dbReference type="ARBA" id="ARBA00022630"/>
    </source>
</evidence>
<dbReference type="PANTHER" id="PTHR42934">
    <property type="entry name" value="GLYCOLATE OXIDASE SUBUNIT GLCD"/>
    <property type="match status" value="1"/>
</dbReference>
<keyword evidence="3" id="KW-0274">FAD</keyword>
<dbReference type="Pfam" id="PF02913">
    <property type="entry name" value="FAD-oxidase_C"/>
    <property type="match status" value="1"/>
</dbReference>
<keyword evidence="7" id="KW-1185">Reference proteome</keyword>
<dbReference type="SUPFAM" id="SSF56176">
    <property type="entry name" value="FAD-binding/transporter-associated domain-like"/>
    <property type="match status" value="1"/>
</dbReference>
<keyword evidence="4 6" id="KW-0560">Oxidoreductase</keyword>
<dbReference type="Gene3D" id="3.30.465.10">
    <property type="match status" value="1"/>
</dbReference>
<dbReference type="InterPro" id="IPR051914">
    <property type="entry name" value="FAD-linked_OxidoTrans_Type4"/>
</dbReference>
<dbReference type="RefSeq" id="WP_085050772.1">
    <property type="nucleotide sequence ID" value="NZ_LNQR01000006.1"/>
</dbReference>
<organism evidence="6 7">
    <name type="scientific">Candidatus Magnetominusculus xianensis</name>
    <dbReference type="NCBI Taxonomy" id="1748249"/>
    <lineage>
        <taxon>Bacteria</taxon>
        <taxon>Pseudomonadati</taxon>
        <taxon>Nitrospirota</taxon>
        <taxon>Nitrospiria</taxon>
        <taxon>Nitrospirales</taxon>
        <taxon>Nitrospiraceae</taxon>
        <taxon>Candidatus Magnetominusculus</taxon>
    </lineage>
</organism>
<comment type="cofactor">
    <cofactor evidence="1">
        <name>FAD</name>
        <dbReference type="ChEBI" id="CHEBI:57692"/>
    </cofactor>
</comment>
<dbReference type="InterPro" id="IPR016164">
    <property type="entry name" value="FAD-linked_Oxase-like_C"/>
</dbReference>
<dbReference type="Gene3D" id="3.30.70.2740">
    <property type="match status" value="1"/>
</dbReference>
<dbReference type="EMBL" id="LNQR01000006">
    <property type="protein sequence ID" value="KWT94353.1"/>
    <property type="molecule type" value="Genomic_DNA"/>
</dbReference>
<protein>
    <submittedName>
        <fullName evidence="6">FAD-linked oxidoreductase</fullName>
        <ecNumber evidence="6">1.-.-.-</ecNumber>
    </submittedName>
</protein>
<dbReference type="SUPFAM" id="SSF55103">
    <property type="entry name" value="FAD-linked oxidases, C-terminal domain"/>
    <property type="match status" value="1"/>
</dbReference>